<proteinExistence type="predicted"/>
<comment type="caution">
    <text evidence="1">The sequence shown here is derived from an EMBL/GenBank/DDBJ whole genome shotgun (WGS) entry which is preliminary data.</text>
</comment>
<dbReference type="AlphaFoldDB" id="A0AAN9FLQ5"/>
<dbReference type="Proteomes" id="UP001359559">
    <property type="component" value="Unassembled WGS sequence"/>
</dbReference>
<keyword evidence="2" id="KW-1185">Reference proteome</keyword>
<sequence length="303" mass="34624">MTSLDLIDSGMTRWGSTVGHVRKLVVGKLMNCCKLYELAPMCGLPCLYEHAQASCISSFMPFPVRMGHLRASKTLSFESDTGSPSTRVSTKTFAFAFDVREKDKFVSFKSCKILDYMMEERLQLDREISSFLLKNNFVSVCIPGSRVPTQFKCKTPESPLTIKLPFSQFNFLGLIFYAVLSPSMGMKPENAQICCQFNLPNGKKLGQPTRWYGKSFEGNEIEMNELYSNHLYMWFDSDHFDTVLEIYRTKERQVSFQFYVTIDDGEILDLNNCFQECGVYVIRGLDLEESEPFTRSSDCCVVV</sequence>
<reference evidence="1 2" key="1">
    <citation type="submission" date="2024-01" db="EMBL/GenBank/DDBJ databases">
        <title>The genomes of 5 underutilized Papilionoideae crops provide insights into root nodulation and disease resistance.</title>
        <authorList>
            <person name="Yuan L."/>
        </authorList>
    </citation>
    <scope>NUCLEOTIDE SEQUENCE [LARGE SCALE GENOMIC DNA]</scope>
    <source>
        <strain evidence="1">LY-2023</strain>
        <tissue evidence="1">Leaf</tissue>
    </source>
</reference>
<gene>
    <name evidence="1" type="ORF">RJT34_23479</name>
</gene>
<name>A0AAN9FLQ5_CLITE</name>
<evidence type="ECO:0000313" key="1">
    <source>
        <dbReference type="EMBL" id="KAK7278450.1"/>
    </source>
</evidence>
<protein>
    <submittedName>
        <fullName evidence="1">Uncharacterized protein</fullName>
    </submittedName>
</protein>
<dbReference type="EMBL" id="JAYKXN010000006">
    <property type="protein sequence ID" value="KAK7278450.1"/>
    <property type="molecule type" value="Genomic_DNA"/>
</dbReference>
<organism evidence="1 2">
    <name type="scientific">Clitoria ternatea</name>
    <name type="common">Butterfly pea</name>
    <dbReference type="NCBI Taxonomy" id="43366"/>
    <lineage>
        <taxon>Eukaryota</taxon>
        <taxon>Viridiplantae</taxon>
        <taxon>Streptophyta</taxon>
        <taxon>Embryophyta</taxon>
        <taxon>Tracheophyta</taxon>
        <taxon>Spermatophyta</taxon>
        <taxon>Magnoliopsida</taxon>
        <taxon>eudicotyledons</taxon>
        <taxon>Gunneridae</taxon>
        <taxon>Pentapetalae</taxon>
        <taxon>rosids</taxon>
        <taxon>fabids</taxon>
        <taxon>Fabales</taxon>
        <taxon>Fabaceae</taxon>
        <taxon>Papilionoideae</taxon>
        <taxon>50 kb inversion clade</taxon>
        <taxon>NPAAA clade</taxon>
        <taxon>indigoferoid/millettioid clade</taxon>
        <taxon>Phaseoleae</taxon>
        <taxon>Clitoria</taxon>
    </lineage>
</organism>
<evidence type="ECO:0000313" key="2">
    <source>
        <dbReference type="Proteomes" id="UP001359559"/>
    </source>
</evidence>
<accession>A0AAN9FLQ5</accession>